<evidence type="ECO:0000259" key="2">
    <source>
        <dbReference type="Pfam" id="PF06580"/>
    </source>
</evidence>
<dbReference type="GO" id="GO:0016020">
    <property type="term" value="C:membrane"/>
    <property type="evidence" value="ECO:0007669"/>
    <property type="project" value="InterPro"/>
</dbReference>
<name>A0A5M8QKJ6_9BACT</name>
<keyword evidence="1" id="KW-1133">Transmembrane helix</keyword>
<reference evidence="3 4" key="1">
    <citation type="submission" date="2019-05" db="EMBL/GenBank/DDBJ databases">
        <authorList>
            <person name="Qu J.-H."/>
        </authorList>
    </citation>
    <scope>NUCLEOTIDE SEQUENCE [LARGE SCALE GENOMIC DNA]</scope>
    <source>
        <strain evidence="3 4">NS28</strain>
    </source>
</reference>
<dbReference type="InterPro" id="IPR050640">
    <property type="entry name" value="Bact_2-comp_sensor_kinase"/>
</dbReference>
<dbReference type="AlphaFoldDB" id="A0A5M8QKJ6"/>
<evidence type="ECO:0000313" key="4">
    <source>
        <dbReference type="Proteomes" id="UP000323994"/>
    </source>
</evidence>
<feature type="transmembrane region" description="Helical" evidence="1">
    <location>
        <begin position="159"/>
        <end position="178"/>
    </location>
</feature>
<feature type="transmembrane region" description="Helical" evidence="1">
    <location>
        <begin position="116"/>
        <end position="139"/>
    </location>
</feature>
<keyword evidence="1" id="KW-0472">Membrane</keyword>
<sequence>MPAVWRINNEFGNACILICRTMIGHARDILLSSSLDVVKPSFEMVGRIFSRRIAYHGIFWACVFVFNAFYLGYIEEDIGKTAYGFSIRFPFILGICYLNLYYLIPEYFHANRYVRYLGLLIMLILIVNAVNLWLLDALIDAELCPKSYETYSRFTFTNYSYKLFFLSTITGLTSGIKLSKQYAEQKMQIAHAEKARLTTELQLLKSQIQPHFFFNTLNNLYALSIKKSHLAPEIILKLSGLMSYILYESDEESTPVAKETGHIQSYIDLESLRFGKELIIDFQVQGDTNKRIFPLLLLPFIENSFKYGGKSSLGLIVIKILIRIEDNYLELFTENPYQEYSGSSTMRNNVGIGIANVERRLQILFSKNYTLSISKSNQIFKVYLKIPVS</sequence>
<keyword evidence="4" id="KW-1185">Reference proteome</keyword>
<keyword evidence="1" id="KW-0812">Transmembrane</keyword>
<gene>
    <name evidence="3" type="ORF">FEM33_21390</name>
</gene>
<organism evidence="3 4">
    <name type="scientific">Dyadobacter flavalbus</name>
    <dbReference type="NCBI Taxonomy" id="2579942"/>
    <lineage>
        <taxon>Bacteria</taxon>
        <taxon>Pseudomonadati</taxon>
        <taxon>Bacteroidota</taxon>
        <taxon>Cytophagia</taxon>
        <taxon>Cytophagales</taxon>
        <taxon>Spirosomataceae</taxon>
        <taxon>Dyadobacter</taxon>
    </lineage>
</organism>
<proteinExistence type="predicted"/>
<dbReference type="PANTHER" id="PTHR34220:SF7">
    <property type="entry name" value="SENSOR HISTIDINE KINASE YPDA"/>
    <property type="match status" value="1"/>
</dbReference>
<dbReference type="Proteomes" id="UP000323994">
    <property type="component" value="Unassembled WGS sequence"/>
</dbReference>
<feature type="domain" description="Signal transduction histidine kinase internal region" evidence="2">
    <location>
        <begin position="200"/>
        <end position="278"/>
    </location>
</feature>
<dbReference type="Pfam" id="PF06580">
    <property type="entry name" value="His_kinase"/>
    <property type="match status" value="1"/>
</dbReference>
<comment type="caution">
    <text evidence="3">The sequence shown here is derived from an EMBL/GenBank/DDBJ whole genome shotgun (WGS) entry which is preliminary data.</text>
</comment>
<accession>A0A5M8QKJ6</accession>
<protein>
    <recommendedName>
        <fullName evidence="2">Signal transduction histidine kinase internal region domain-containing protein</fullName>
    </recommendedName>
</protein>
<evidence type="ECO:0000313" key="3">
    <source>
        <dbReference type="EMBL" id="KAA6436697.1"/>
    </source>
</evidence>
<dbReference type="InterPro" id="IPR010559">
    <property type="entry name" value="Sig_transdc_His_kin_internal"/>
</dbReference>
<feature type="transmembrane region" description="Helical" evidence="1">
    <location>
        <begin position="53"/>
        <end position="73"/>
    </location>
</feature>
<dbReference type="GO" id="GO:0000155">
    <property type="term" value="F:phosphorelay sensor kinase activity"/>
    <property type="evidence" value="ECO:0007669"/>
    <property type="project" value="InterPro"/>
</dbReference>
<dbReference type="EMBL" id="VBSN01000066">
    <property type="protein sequence ID" value="KAA6436697.1"/>
    <property type="molecule type" value="Genomic_DNA"/>
</dbReference>
<dbReference type="PANTHER" id="PTHR34220">
    <property type="entry name" value="SENSOR HISTIDINE KINASE YPDA"/>
    <property type="match status" value="1"/>
</dbReference>
<evidence type="ECO:0000256" key="1">
    <source>
        <dbReference type="SAM" id="Phobius"/>
    </source>
</evidence>
<feature type="transmembrane region" description="Helical" evidence="1">
    <location>
        <begin position="85"/>
        <end position="104"/>
    </location>
</feature>